<dbReference type="GO" id="GO:0005886">
    <property type="term" value="C:plasma membrane"/>
    <property type="evidence" value="ECO:0007669"/>
    <property type="project" value="UniProtKB-SubCell"/>
</dbReference>
<dbReference type="Pfam" id="PF07690">
    <property type="entry name" value="MFS_1"/>
    <property type="match status" value="1"/>
</dbReference>
<dbReference type="Gene3D" id="1.20.1250.20">
    <property type="entry name" value="MFS general substrate transporter like domains"/>
    <property type="match status" value="1"/>
</dbReference>
<reference evidence="8 9" key="3">
    <citation type="journal article" date="2008" name="BMC Genomics">
        <title>The genome of the versatile nitrogen fixer Azorhizobium caulinodans ORS571.</title>
        <authorList>
            <person name="Lee KB."/>
            <person name="Backer P.D."/>
            <person name="Aono T."/>
            <person name="Liu CT."/>
            <person name="Suzuki S."/>
            <person name="Suzuki T."/>
            <person name="Kaneko T."/>
            <person name="Yamada M."/>
            <person name="Tabata S."/>
            <person name="Kupfer D.M."/>
            <person name="Najar F.Z."/>
            <person name="Wiley G.B."/>
            <person name="Roe B."/>
            <person name="Binnewies T.T."/>
            <person name="Ussery D.W."/>
            <person name="D'Haeze W."/>
            <person name="Herder J.D."/>
            <person name="Gevers D."/>
            <person name="Vereecke D."/>
            <person name="Holsters M."/>
            <person name="Oyaizu H."/>
        </authorList>
    </citation>
    <scope>NUCLEOTIDE SEQUENCE [LARGE SCALE GENOMIC DNA]</scope>
    <source>
        <strain evidence="9">ATCC 43989 / DSM 5975 / JCM 20966 / LMG 6465 / NBRC 14845 / NCIMB 13405 / ORS 571</strain>
    </source>
</reference>
<feature type="transmembrane region" description="Helical" evidence="7">
    <location>
        <begin position="344"/>
        <end position="365"/>
    </location>
</feature>
<reference evidence="8 9" key="6">
    <citation type="journal article" date="2011" name="Appl. Environ. Microbiol.">
        <title>Involvement of the azorhizobial chromosome partition gene (parA) in the onset of bacteroid differentiation during Sesbania rostrata stem nodule development.</title>
        <authorList>
            <person name="Liu CT."/>
            <person name="Lee KB."/>
            <person name="Wang YS."/>
            <person name="Peng MH."/>
            <person name="Lee KT."/>
            <person name="Suzuki S."/>
            <person name="Suzuki T."/>
            <person name="Oyaizu H."/>
        </authorList>
    </citation>
    <scope>NUCLEOTIDE SEQUENCE [LARGE SCALE GENOMIC DNA]</scope>
    <source>
        <strain evidence="9">ATCC 43989 / DSM 5975 / JCM 20966 / LMG 6465 / NBRC 14845 / NCIMB 13405 / ORS 571</strain>
    </source>
</reference>
<feature type="transmembrane region" description="Helical" evidence="7">
    <location>
        <begin position="377"/>
        <end position="394"/>
    </location>
</feature>
<keyword evidence="6 7" id="KW-0472">Membrane</keyword>
<feature type="transmembrane region" description="Helical" evidence="7">
    <location>
        <begin position="145"/>
        <end position="166"/>
    </location>
</feature>
<evidence type="ECO:0000256" key="1">
    <source>
        <dbReference type="ARBA" id="ARBA00004651"/>
    </source>
</evidence>
<dbReference type="PANTHER" id="PTHR23517:SF13">
    <property type="entry name" value="MAJOR FACILITATOR SUPERFAMILY MFS_1"/>
    <property type="match status" value="1"/>
</dbReference>
<dbReference type="RefSeq" id="WP_012170390.1">
    <property type="nucleotide sequence ID" value="NC_009937.1"/>
</dbReference>
<evidence type="ECO:0000256" key="4">
    <source>
        <dbReference type="ARBA" id="ARBA00022692"/>
    </source>
</evidence>
<dbReference type="PROSITE" id="PS00216">
    <property type="entry name" value="SUGAR_TRANSPORT_1"/>
    <property type="match status" value="1"/>
</dbReference>
<evidence type="ECO:0000313" key="8">
    <source>
        <dbReference type="EMBL" id="BAF87860.1"/>
    </source>
</evidence>
<keyword evidence="3" id="KW-1003">Cell membrane</keyword>
<dbReference type="KEGG" id="azc:AZC_1862"/>
<dbReference type="HOGENOM" id="CLU_038683_0_1_5"/>
<evidence type="ECO:0000256" key="2">
    <source>
        <dbReference type="ARBA" id="ARBA00022448"/>
    </source>
</evidence>
<feature type="transmembrane region" description="Helical" evidence="7">
    <location>
        <begin position="85"/>
        <end position="105"/>
    </location>
</feature>
<dbReference type="EMBL" id="AP009384">
    <property type="protein sequence ID" value="BAF87860.1"/>
    <property type="molecule type" value="Genomic_DNA"/>
</dbReference>
<organism evidence="8 9">
    <name type="scientific">Azorhizobium caulinodans (strain ATCC 43989 / DSM 5975 / JCM 20966 / LMG 6465 / NBRC 14845 / NCIMB 13405 / ORS 571)</name>
    <dbReference type="NCBI Taxonomy" id="438753"/>
    <lineage>
        <taxon>Bacteria</taxon>
        <taxon>Pseudomonadati</taxon>
        <taxon>Pseudomonadota</taxon>
        <taxon>Alphaproteobacteria</taxon>
        <taxon>Hyphomicrobiales</taxon>
        <taxon>Xanthobacteraceae</taxon>
        <taxon>Azorhizobium</taxon>
    </lineage>
</organism>
<feature type="transmembrane region" description="Helical" evidence="7">
    <location>
        <begin position="111"/>
        <end position="133"/>
    </location>
</feature>
<dbReference type="PANTHER" id="PTHR23517">
    <property type="entry name" value="RESISTANCE PROTEIN MDTM, PUTATIVE-RELATED-RELATED"/>
    <property type="match status" value="1"/>
</dbReference>
<reference evidence="8 9" key="1">
    <citation type="journal article" date="2007" name="Appl. Environ. Microbiol.">
        <title>Rhizobial factors required for stem nodule maturation and maintenance in Sesbania rostrata-Azorhizobium caulinodans ORS571 symbiosis.</title>
        <authorList>
            <person name="Suzuki S."/>
            <person name="Aono T."/>
            <person name="Lee KB."/>
            <person name="Suzuki T."/>
            <person name="Liu CT."/>
            <person name="Miwa H."/>
            <person name="Wakao S."/>
            <person name="Iki T."/>
            <person name="Oyaizu H."/>
        </authorList>
    </citation>
    <scope>NUCLEOTIDE SEQUENCE [LARGE SCALE GENOMIC DNA]</scope>
    <source>
        <strain evidence="9">ATCC 43989 / DSM 5975 / JCM 20966 / LMG 6465 / NBRC 14845 / NCIMB 13405 / ORS 571</strain>
    </source>
</reference>
<keyword evidence="4 7" id="KW-0812">Transmembrane</keyword>
<feature type="transmembrane region" description="Helical" evidence="7">
    <location>
        <begin position="281"/>
        <end position="303"/>
    </location>
</feature>
<dbReference type="GO" id="GO:0022857">
    <property type="term" value="F:transmembrane transporter activity"/>
    <property type="evidence" value="ECO:0007669"/>
    <property type="project" value="InterPro"/>
</dbReference>
<feature type="transmembrane region" description="Helical" evidence="7">
    <location>
        <begin position="172"/>
        <end position="190"/>
    </location>
</feature>
<evidence type="ECO:0000256" key="5">
    <source>
        <dbReference type="ARBA" id="ARBA00022989"/>
    </source>
</evidence>
<dbReference type="eggNOG" id="COG2814">
    <property type="taxonomic scope" value="Bacteria"/>
</dbReference>
<reference evidence="8 9" key="5">
    <citation type="journal article" date="2010" name="Appl. Environ. Microbiol.">
        <title>phrR-like gene praR of Azorhizobium caulinodans ORS571 is essential for symbiosis with Sesbania rostrata and is involved in expression of reb genes.</title>
        <authorList>
            <person name="Akiba N."/>
            <person name="Aono T."/>
            <person name="Toyazaki H."/>
            <person name="Sato S."/>
            <person name="Oyaizu H."/>
        </authorList>
    </citation>
    <scope>NUCLEOTIDE SEQUENCE [LARGE SCALE GENOMIC DNA]</scope>
    <source>
        <strain evidence="9">ATCC 43989 / DSM 5975 / JCM 20966 / LMG 6465 / NBRC 14845 / NCIMB 13405 / ORS 571</strain>
    </source>
</reference>
<dbReference type="InterPro" id="IPR050171">
    <property type="entry name" value="MFS_Transporters"/>
</dbReference>
<reference evidence="8 9" key="4">
    <citation type="journal article" date="2009" name="Appl. Environ. Microbiol.">
        <title>Comparative genome-wide transcriptional profiling of Azorhizobium caulinodans ORS571 grown under free-living and symbiotic conditions.</title>
        <authorList>
            <person name="Tsukada S."/>
            <person name="Aono T."/>
            <person name="Akiba N."/>
            <person name="Lee KB."/>
            <person name="Liu CT."/>
            <person name="Toyazaki H."/>
            <person name="Oyaizu H."/>
        </authorList>
    </citation>
    <scope>NUCLEOTIDE SEQUENCE [LARGE SCALE GENOMIC DNA]</scope>
    <source>
        <strain evidence="9">ATCC 43989 / DSM 5975 / JCM 20966 / LMG 6465 / NBRC 14845 / NCIMB 13405 / ORS 571</strain>
    </source>
</reference>
<protein>
    <submittedName>
        <fullName evidence="8">Mutlidrug resistance protein</fullName>
    </submittedName>
</protein>
<comment type="subcellular location">
    <subcellularLocation>
        <location evidence="1">Cell membrane</location>
        <topology evidence="1">Multi-pass membrane protein</topology>
    </subcellularLocation>
</comment>
<feature type="transmembrane region" description="Helical" evidence="7">
    <location>
        <begin position="250"/>
        <end position="274"/>
    </location>
</feature>
<evidence type="ECO:0000313" key="9">
    <source>
        <dbReference type="Proteomes" id="UP000000270"/>
    </source>
</evidence>
<evidence type="ECO:0000256" key="3">
    <source>
        <dbReference type="ARBA" id="ARBA00022475"/>
    </source>
</evidence>
<name>A8I2E8_AZOC5</name>
<reference evidence="9" key="2">
    <citation type="submission" date="2007-04" db="EMBL/GenBank/DDBJ databases">
        <title>Complete genome sequence of the nitrogen-fixing bacterium Azorhizobium caulinodans ORS571.</title>
        <authorList>
            <person name="Lee K.B."/>
            <person name="Backer P.D."/>
            <person name="Aono T."/>
            <person name="Liu C.T."/>
            <person name="Suzuki S."/>
            <person name="Suzuki T."/>
            <person name="Kaneko T."/>
            <person name="Yamada M."/>
            <person name="Tabata S."/>
            <person name="Kupfer D.M."/>
            <person name="Najar F.Z."/>
            <person name="Wiley G.B."/>
            <person name="Roe B."/>
            <person name="Binnewies T."/>
            <person name="Ussery D."/>
            <person name="Vereecke D."/>
            <person name="Gevers D."/>
            <person name="Holsters M."/>
            <person name="Oyaizu H."/>
        </authorList>
    </citation>
    <scope>NUCLEOTIDE SEQUENCE [LARGE SCALE GENOMIC DNA]</scope>
    <source>
        <strain evidence="9">ATCC 43989 / DSM 5975 / JCM 20966 / LMG 6465 / NBRC 14845 / NCIMB 13405 / ORS 571</strain>
    </source>
</reference>
<dbReference type="STRING" id="438753.AZC_1862"/>
<dbReference type="InterPro" id="IPR011701">
    <property type="entry name" value="MFS"/>
</dbReference>
<dbReference type="InterPro" id="IPR005829">
    <property type="entry name" value="Sugar_transporter_CS"/>
</dbReference>
<dbReference type="Proteomes" id="UP000000270">
    <property type="component" value="Chromosome"/>
</dbReference>
<keyword evidence="9" id="KW-1185">Reference proteome</keyword>
<gene>
    <name evidence="8" type="ordered locus">AZC_1862</name>
</gene>
<dbReference type="SUPFAM" id="SSF103473">
    <property type="entry name" value="MFS general substrate transporter"/>
    <property type="match status" value="1"/>
</dbReference>
<evidence type="ECO:0000256" key="7">
    <source>
        <dbReference type="SAM" id="Phobius"/>
    </source>
</evidence>
<evidence type="ECO:0000256" key="6">
    <source>
        <dbReference type="ARBA" id="ARBA00023136"/>
    </source>
</evidence>
<dbReference type="InterPro" id="IPR036259">
    <property type="entry name" value="MFS_trans_sf"/>
</dbReference>
<sequence length="395" mass="40098">MSMATDAAPLPPTGLRLSLTLALQGAILGAFFAASAAPTPLYRLYQEQWGFSPTTLTLVFASYAFGLLAALLTIGALSDHVGRRPVIFGALALELASMALFFAAADVNHLILARLVQGYASGAATAAIGAGVIDCDRRIGPLVSSITPMVGMAVGALGTATLILYAPAPLHLVYVLLGGLFALQAALIWATPETGPTKPGALGSLVPRVRVPVAARSMLLRVSAPNIALWSVGAFSLSLMPSLVKAATGITSPILGGLLVCALTLPGASAVLLMRPVAPPLGLRICSLLVAGGFLVILAGTHVGSAPVMVGGMLVTGFGFGGAFMNAVRLLVPLATPGERGMLLSAFYVESYLAFSLPALAAGALAHTLGLVVTADLYGAFIILLALTGALVRLP</sequence>
<feature type="transmembrane region" description="Helical" evidence="7">
    <location>
        <begin position="309"/>
        <end position="332"/>
    </location>
</feature>
<keyword evidence="2" id="KW-0813">Transport</keyword>
<proteinExistence type="predicted"/>
<dbReference type="AlphaFoldDB" id="A8I2E8"/>
<keyword evidence="5 7" id="KW-1133">Transmembrane helix</keyword>
<accession>A8I2E8</accession>
<feature type="transmembrane region" description="Helical" evidence="7">
    <location>
        <begin position="60"/>
        <end position="78"/>
    </location>
</feature>